<dbReference type="Proteomes" id="UP000589085">
    <property type="component" value="Unassembled WGS sequence"/>
</dbReference>
<dbReference type="EMBL" id="JABEQJ010000008">
    <property type="protein sequence ID" value="MBB2160110.1"/>
    <property type="molecule type" value="Genomic_DNA"/>
</dbReference>
<reference evidence="1 2" key="1">
    <citation type="submission" date="2020-04" db="EMBL/GenBank/DDBJ databases">
        <title>Description of novel Gluconacetobacter.</title>
        <authorList>
            <person name="Sombolestani A."/>
        </authorList>
    </citation>
    <scope>NUCLEOTIDE SEQUENCE [LARGE SCALE GENOMIC DNA]</scope>
    <source>
        <strain evidence="1 2">LMG 19747</strain>
    </source>
</reference>
<proteinExistence type="predicted"/>
<protein>
    <submittedName>
        <fullName evidence="1">DUF3164 family protein</fullName>
    </submittedName>
</protein>
<dbReference type="AlphaFoldDB" id="A0A7W4NRF2"/>
<accession>A0A7W4NRF2</accession>
<name>A0A7W4NRF2_9PROT</name>
<dbReference type="RefSeq" id="WP_182996971.1">
    <property type="nucleotide sequence ID" value="NZ_JABEQJ010000008.1"/>
</dbReference>
<gene>
    <name evidence="1" type="ORF">HLH48_07970</name>
</gene>
<comment type="caution">
    <text evidence="1">The sequence shown here is derived from an EMBL/GenBank/DDBJ whole genome shotgun (WGS) entry which is preliminary data.</text>
</comment>
<evidence type="ECO:0000313" key="1">
    <source>
        <dbReference type="EMBL" id="MBB2160110.1"/>
    </source>
</evidence>
<sequence length="207" mass="22889">MNAIEKTQPRTLTNPDGREIPVGSIRPEIVLQHELAVEIAADFQALAAHNLAVKAAIFEKLRAYQDLVFQEYGVRVGGKFNGLSIHDFADLIEIKADMRRYQQLTPSIVAAQALINEILDDLTDGASDDLRALVMQAFEKDEKTGKPNVQRILGLRRLNLNHPAWSDAVRALNDSVAPAGSKMAVVCRVRPESGRAHEQVVVDFSRV</sequence>
<evidence type="ECO:0000313" key="2">
    <source>
        <dbReference type="Proteomes" id="UP000589085"/>
    </source>
</evidence>
<dbReference type="InterPro" id="IPR021505">
    <property type="entry name" value="Phage_B3_Orf6"/>
</dbReference>
<dbReference type="Pfam" id="PF11363">
    <property type="entry name" value="DUF3164"/>
    <property type="match status" value="1"/>
</dbReference>
<organism evidence="1 2">
    <name type="scientific">Gluconacetobacter sacchari</name>
    <dbReference type="NCBI Taxonomy" id="92759"/>
    <lineage>
        <taxon>Bacteria</taxon>
        <taxon>Pseudomonadati</taxon>
        <taxon>Pseudomonadota</taxon>
        <taxon>Alphaproteobacteria</taxon>
        <taxon>Acetobacterales</taxon>
        <taxon>Acetobacteraceae</taxon>
        <taxon>Gluconacetobacter</taxon>
    </lineage>
</organism>